<dbReference type="AlphaFoldDB" id="A0A553R634"/>
<dbReference type="OrthoDB" id="9907143at2759"/>
<feature type="compositionally biased region" description="Acidic residues" evidence="2">
    <location>
        <begin position="11"/>
        <end position="20"/>
    </location>
</feature>
<evidence type="ECO:0000259" key="3">
    <source>
        <dbReference type="Pfam" id="PF08157"/>
    </source>
</evidence>
<sequence length="193" mass="22379">MSEITETPISSDDDLPEEVSFDASKRAALKSVKDALESAKRERNLLKEKRRKRQQFFEEQKKLLPKELLEEFSTHQPKQPDVTESKEDEEERDDSSETNISPSLPENYSVKRVKDESASKSLQQNAMDFIQSHLYGPGTRRTTNEQLLSLKMKRGENQGKAVNFVNKNLAADARARYVKRNRRYIHKRKLIPS</sequence>
<name>A0A553R634_9TELE</name>
<dbReference type="EMBL" id="SRMA01025215">
    <property type="protein sequence ID" value="TRY97647.1"/>
    <property type="molecule type" value="Genomic_DNA"/>
</dbReference>
<evidence type="ECO:0000256" key="1">
    <source>
        <dbReference type="SAM" id="Coils"/>
    </source>
</evidence>
<dbReference type="Proteomes" id="UP000316079">
    <property type="component" value="Unassembled WGS sequence"/>
</dbReference>
<dbReference type="InterPro" id="IPR012579">
    <property type="entry name" value="NOL7_C"/>
</dbReference>
<evidence type="ECO:0000256" key="2">
    <source>
        <dbReference type="SAM" id="MobiDB-lite"/>
    </source>
</evidence>
<feature type="compositionally biased region" description="Polar residues" evidence="2">
    <location>
        <begin position="1"/>
        <end position="10"/>
    </location>
</feature>
<organism evidence="4 5">
    <name type="scientific">Danionella cerebrum</name>
    <dbReference type="NCBI Taxonomy" id="2873325"/>
    <lineage>
        <taxon>Eukaryota</taxon>
        <taxon>Metazoa</taxon>
        <taxon>Chordata</taxon>
        <taxon>Craniata</taxon>
        <taxon>Vertebrata</taxon>
        <taxon>Euteleostomi</taxon>
        <taxon>Actinopterygii</taxon>
        <taxon>Neopterygii</taxon>
        <taxon>Teleostei</taxon>
        <taxon>Ostariophysi</taxon>
        <taxon>Cypriniformes</taxon>
        <taxon>Danionidae</taxon>
        <taxon>Danioninae</taxon>
        <taxon>Danionella</taxon>
    </lineage>
</organism>
<dbReference type="PANTHER" id="PTHR32337:SF2">
    <property type="entry name" value="NUCLEOLAR PROTEIN 7"/>
    <property type="match status" value="1"/>
</dbReference>
<evidence type="ECO:0000313" key="4">
    <source>
        <dbReference type="EMBL" id="TRY97647.1"/>
    </source>
</evidence>
<comment type="caution">
    <text evidence="4">The sequence shown here is derived from an EMBL/GenBank/DDBJ whole genome shotgun (WGS) entry which is preliminary data.</text>
</comment>
<keyword evidence="5" id="KW-1185">Reference proteome</keyword>
<dbReference type="PANTHER" id="PTHR32337">
    <property type="entry name" value="NUCLEOLAR PROTEIN 7"/>
    <property type="match status" value="1"/>
</dbReference>
<feature type="coiled-coil region" evidence="1">
    <location>
        <begin position="29"/>
        <end position="59"/>
    </location>
</feature>
<dbReference type="STRING" id="623744.A0A553R634"/>
<feature type="compositionally biased region" description="Acidic residues" evidence="2">
    <location>
        <begin position="86"/>
        <end position="96"/>
    </location>
</feature>
<dbReference type="GO" id="GO:0005730">
    <property type="term" value="C:nucleolus"/>
    <property type="evidence" value="ECO:0007669"/>
    <property type="project" value="TreeGrafter"/>
</dbReference>
<protein>
    <recommendedName>
        <fullName evidence="3">U3 small nucleolar RNA-associated protein NOL7 C-terminal domain-containing protein</fullName>
    </recommendedName>
</protein>
<feature type="domain" description="U3 small nucleolar RNA-associated protein NOL7 C-terminal" evidence="3">
    <location>
        <begin position="108"/>
        <end position="168"/>
    </location>
</feature>
<dbReference type="Pfam" id="PF08157">
    <property type="entry name" value="NUC129"/>
    <property type="match status" value="1"/>
</dbReference>
<proteinExistence type="predicted"/>
<reference evidence="4 5" key="1">
    <citation type="journal article" date="2019" name="Sci. Data">
        <title>Hybrid genome assembly and annotation of Danionella translucida.</title>
        <authorList>
            <person name="Kadobianskyi M."/>
            <person name="Schulze L."/>
            <person name="Schuelke M."/>
            <person name="Judkewitz B."/>
        </authorList>
    </citation>
    <scope>NUCLEOTIDE SEQUENCE [LARGE SCALE GENOMIC DNA]</scope>
    <source>
        <strain evidence="4 5">Bolton</strain>
    </source>
</reference>
<dbReference type="GO" id="GO:0003723">
    <property type="term" value="F:RNA binding"/>
    <property type="evidence" value="ECO:0007669"/>
    <property type="project" value="TreeGrafter"/>
</dbReference>
<accession>A0A553R634</accession>
<evidence type="ECO:0000313" key="5">
    <source>
        <dbReference type="Proteomes" id="UP000316079"/>
    </source>
</evidence>
<feature type="region of interest" description="Disordered" evidence="2">
    <location>
        <begin position="1"/>
        <end position="20"/>
    </location>
</feature>
<gene>
    <name evidence="4" type="ORF">DNTS_035470</name>
</gene>
<feature type="region of interest" description="Disordered" evidence="2">
    <location>
        <begin position="66"/>
        <end position="120"/>
    </location>
</feature>
<keyword evidence="1" id="KW-0175">Coiled coil</keyword>